<organism evidence="4 5">
    <name type="scientific">Tatumella ptyseos ATCC 33301</name>
    <dbReference type="NCBI Taxonomy" id="1005995"/>
    <lineage>
        <taxon>Bacteria</taxon>
        <taxon>Pseudomonadati</taxon>
        <taxon>Pseudomonadota</taxon>
        <taxon>Gammaproteobacteria</taxon>
        <taxon>Enterobacterales</taxon>
        <taxon>Erwiniaceae</taxon>
        <taxon>Tatumella</taxon>
    </lineage>
</organism>
<comment type="subcellular location">
    <subcellularLocation>
        <location evidence="3">Cytoplasm</location>
    </subcellularLocation>
</comment>
<comment type="subunit">
    <text evidence="3">Homodimer.</text>
</comment>
<keyword evidence="3" id="KW-0694">RNA-binding</keyword>
<dbReference type="NCBIfam" id="TIGR00256">
    <property type="entry name" value="D-aminoacyl-tRNA deacylase"/>
    <property type="match status" value="1"/>
</dbReference>
<evidence type="ECO:0000313" key="5">
    <source>
        <dbReference type="Proteomes" id="UP000028602"/>
    </source>
</evidence>
<dbReference type="PANTHER" id="PTHR10472:SF5">
    <property type="entry name" value="D-AMINOACYL-TRNA DEACYLASE 1"/>
    <property type="match status" value="1"/>
</dbReference>
<dbReference type="GO" id="GO:0005737">
    <property type="term" value="C:cytoplasm"/>
    <property type="evidence" value="ECO:0007669"/>
    <property type="project" value="UniProtKB-SubCell"/>
</dbReference>
<dbReference type="eggNOG" id="COG1490">
    <property type="taxonomic scope" value="Bacteria"/>
</dbReference>
<proteinExistence type="inferred from homology"/>
<gene>
    <name evidence="3 4" type="primary">dtd</name>
    <name evidence="4" type="ORF">GTPT_0518</name>
</gene>
<dbReference type="Gene3D" id="3.50.80.10">
    <property type="entry name" value="D-tyrosyl-tRNA(Tyr) deacylase"/>
    <property type="match status" value="1"/>
</dbReference>
<comment type="catalytic activity">
    <reaction evidence="3">
        <text>glycyl-tRNA(Ala) + H2O = tRNA(Ala) + glycine + H(+)</text>
        <dbReference type="Rhea" id="RHEA:53744"/>
        <dbReference type="Rhea" id="RHEA-COMP:9657"/>
        <dbReference type="Rhea" id="RHEA-COMP:13640"/>
        <dbReference type="ChEBI" id="CHEBI:15377"/>
        <dbReference type="ChEBI" id="CHEBI:15378"/>
        <dbReference type="ChEBI" id="CHEBI:57305"/>
        <dbReference type="ChEBI" id="CHEBI:78442"/>
        <dbReference type="ChEBI" id="CHEBI:78522"/>
    </reaction>
</comment>
<keyword evidence="3" id="KW-0820">tRNA-binding</keyword>
<dbReference type="GO" id="GO:0000049">
    <property type="term" value="F:tRNA binding"/>
    <property type="evidence" value="ECO:0007669"/>
    <property type="project" value="UniProtKB-UniRule"/>
</dbReference>
<dbReference type="FunFam" id="3.50.80.10:FF:000001">
    <property type="entry name" value="D-aminoacyl-tRNA deacylase"/>
    <property type="match status" value="1"/>
</dbReference>
<comment type="caution">
    <text evidence="4">The sequence shown here is derived from an EMBL/GenBank/DDBJ whole genome shotgun (WGS) entry which is preliminary data.</text>
</comment>
<dbReference type="GO" id="GO:0043908">
    <property type="term" value="F:Ser(Gly)-tRNA(Ala) hydrolase activity"/>
    <property type="evidence" value="ECO:0007669"/>
    <property type="project" value="UniProtKB-UniRule"/>
</dbReference>
<evidence type="ECO:0000256" key="1">
    <source>
        <dbReference type="ARBA" id="ARBA00009673"/>
    </source>
</evidence>
<dbReference type="Pfam" id="PF02580">
    <property type="entry name" value="Tyr_Deacylase"/>
    <property type="match status" value="1"/>
</dbReference>
<dbReference type="SUPFAM" id="SSF69500">
    <property type="entry name" value="DTD-like"/>
    <property type="match status" value="1"/>
</dbReference>
<name>A0A085JPE8_9GAMM</name>
<dbReference type="RefSeq" id="WP_025901586.1">
    <property type="nucleotide sequence ID" value="NZ_ATMJ01000015.1"/>
</dbReference>
<comment type="function">
    <text evidence="3">An aminoacyl-tRNA editing enzyme that deacylates mischarged D-aminoacyl-tRNAs. Also deacylates mischarged glycyl-tRNA(Ala), protecting cells against glycine mischarging by AlaRS. Acts via tRNA-based rather than protein-based catalysis; rejects L-amino acids rather than detecting D-amino acids in the active site. By recycling D-aminoacyl-tRNA to D-amino acids and free tRNA molecules, this enzyme counteracts the toxicity associated with the formation of D-aminoacyl-tRNA entities in vivo and helps enforce protein L-homochirality.</text>
</comment>
<dbReference type="InterPro" id="IPR023509">
    <property type="entry name" value="DTD-like_sf"/>
</dbReference>
<dbReference type="HAMAP" id="MF_00518">
    <property type="entry name" value="Deacylase_Dtd"/>
    <property type="match status" value="1"/>
</dbReference>
<comment type="catalytic activity">
    <reaction evidence="3">
        <text>a D-aminoacyl-tRNA + H2O = a tRNA + a D-alpha-amino acid + H(+)</text>
        <dbReference type="Rhea" id="RHEA:13953"/>
        <dbReference type="Rhea" id="RHEA-COMP:10123"/>
        <dbReference type="Rhea" id="RHEA-COMP:10124"/>
        <dbReference type="ChEBI" id="CHEBI:15377"/>
        <dbReference type="ChEBI" id="CHEBI:15378"/>
        <dbReference type="ChEBI" id="CHEBI:59871"/>
        <dbReference type="ChEBI" id="CHEBI:78442"/>
        <dbReference type="ChEBI" id="CHEBI:79333"/>
        <dbReference type="EC" id="3.1.1.96"/>
    </reaction>
</comment>
<dbReference type="InterPro" id="IPR003732">
    <property type="entry name" value="Daa-tRNA_deacyls_DTD"/>
</dbReference>
<dbReference type="EC" id="3.1.1.-" evidence="3"/>
<reference evidence="4 5" key="1">
    <citation type="submission" date="2014-05" db="EMBL/GenBank/DDBJ databases">
        <title>ATOL: Assembling a taxonomically balanced genome-scale reconstruction of the evolutionary history of the Enterobacteriaceae.</title>
        <authorList>
            <person name="Plunkett G.III."/>
            <person name="Neeno-Eckwall E.C."/>
            <person name="Glasner J.D."/>
            <person name="Perna N.T."/>
        </authorList>
    </citation>
    <scope>NUCLEOTIDE SEQUENCE [LARGE SCALE GENOMIC DNA]</scope>
    <source>
        <strain evidence="4 5">ATCC 33301</strain>
    </source>
</reference>
<accession>A0A085JPE8</accession>
<evidence type="ECO:0000256" key="2">
    <source>
        <dbReference type="ARBA" id="ARBA00022801"/>
    </source>
</evidence>
<protein>
    <recommendedName>
        <fullName evidence="3">D-aminoacyl-tRNA deacylase</fullName>
        <shortName evidence="3">DTD</shortName>
        <ecNumber evidence="3">3.1.1.96</ecNumber>
    </recommendedName>
    <alternativeName>
        <fullName evidence="3">Gly-tRNA(Ala) deacylase</fullName>
        <ecNumber evidence="3">3.1.1.-</ecNumber>
    </alternativeName>
</protein>
<dbReference type="CDD" id="cd00563">
    <property type="entry name" value="Dtyr_deacylase"/>
    <property type="match status" value="1"/>
</dbReference>
<comment type="similarity">
    <text evidence="1 3">Belongs to the DTD family.</text>
</comment>
<comment type="domain">
    <text evidence="3">A Gly-cisPro motif from one monomer fits into the active site of the other monomer to allow specific chiral rejection of L-amino acids.</text>
</comment>
<feature type="short sequence motif" description="Gly-cisPro motif, important for rejection of L-amino acids" evidence="3">
    <location>
        <begin position="137"/>
        <end position="138"/>
    </location>
</feature>
<dbReference type="GO" id="GO:0019478">
    <property type="term" value="P:D-amino acid catabolic process"/>
    <property type="evidence" value="ECO:0007669"/>
    <property type="project" value="UniProtKB-UniRule"/>
</dbReference>
<sequence>MIALIQRVTQASVTVDGGVVGQIGPGLLVLLAVEKEDDEKKAQRLAERVLGYRVFSDEQGKMNLNLQQAEGSLLVVSQFTLAADTGKGMRPSFSGGAAPEKAQALYQYFSECCRQQGVTTENGQFAADMQVSLVNDGPVTFWLQV</sequence>
<evidence type="ECO:0000256" key="3">
    <source>
        <dbReference type="HAMAP-Rule" id="MF_00518"/>
    </source>
</evidence>
<keyword evidence="3" id="KW-0963">Cytoplasm</keyword>
<dbReference type="EC" id="3.1.1.96" evidence="3"/>
<dbReference type="Proteomes" id="UP000028602">
    <property type="component" value="Unassembled WGS sequence"/>
</dbReference>
<dbReference type="AlphaFoldDB" id="A0A085JPE8"/>
<dbReference type="EMBL" id="JMPR01000008">
    <property type="protein sequence ID" value="KFD22344.1"/>
    <property type="molecule type" value="Genomic_DNA"/>
</dbReference>
<dbReference type="OrthoDB" id="9801395at2"/>
<dbReference type="GO" id="GO:0106026">
    <property type="term" value="F:Gly-tRNA(Ala) deacylase activity"/>
    <property type="evidence" value="ECO:0007669"/>
    <property type="project" value="UniProtKB-UniRule"/>
</dbReference>
<keyword evidence="5" id="KW-1185">Reference proteome</keyword>
<dbReference type="GO" id="GO:0051500">
    <property type="term" value="F:D-tyrosyl-tRNA(Tyr) deacylase activity"/>
    <property type="evidence" value="ECO:0007669"/>
    <property type="project" value="TreeGrafter"/>
</dbReference>
<dbReference type="PANTHER" id="PTHR10472">
    <property type="entry name" value="D-TYROSYL-TRNA TYR DEACYLASE"/>
    <property type="match status" value="1"/>
</dbReference>
<evidence type="ECO:0000313" key="4">
    <source>
        <dbReference type="EMBL" id="KFD22344.1"/>
    </source>
</evidence>
<keyword evidence="2 3" id="KW-0378">Hydrolase</keyword>